<gene>
    <name evidence="16" type="ORF">H8K47_04400</name>
</gene>
<dbReference type="InterPro" id="IPR037066">
    <property type="entry name" value="Plug_dom_sf"/>
</dbReference>
<feature type="compositionally biased region" description="Basic and acidic residues" evidence="12">
    <location>
        <begin position="42"/>
        <end position="54"/>
    </location>
</feature>
<evidence type="ECO:0000313" key="17">
    <source>
        <dbReference type="Proteomes" id="UP000612361"/>
    </source>
</evidence>
<evidence type="ECO:0000256" key="7">
    <source>
        <dbReference type="ARBA" id="ARBA00023136"/>
    </source>
</evidence>
<feature type="region of interest" description="Disordered" evidence="12">
    <location>
        <begin position="33"/>
        <end position="57"/>
    </location>
</feature>
<dbReference type="Gene3D" id="2.40.170.20">
    <property type="entry name" value="TonB-dependent receptor, beta-barrel domain"/>
    <property type="match status" value="1"/>
</dbReference>
<protein>
    <submittedName>
        <fullName evidence="16">TonB-dependent receptor</fullName>
    </submittedName>
</protein>
<dbReference type="PROSITE" id="PS52016">
    <property type="entry name" value="TONB_DEPENDENT_REC_3"/>
    <property type="match status" value="1"/>
</dbReference>
<dbReference type="Proteomes" id="UP000612361">
    <property type="component" value="Unassembled WGS sequence"/>
</dbReference>
<evidence type="ECO:0000259" key="14">
    <source>
        <dbReference type="Pfam" id="PF00593"/>
    </source>
</evidence>
<dbReference type="PANTHER" id="PTHR40980">
    <property type="entry name" value="PLUG DOMAIN-CONTAINING PROTEIN"/>
    <property type="match status" value="1"/>
</dbReference>
<evidence type="ECO:0000256" key="4">
    <source>
        <dbReference type="ARBA" id="ARBA00022452"/>
    </source>
</evidence>
<dbReference type="EMBL" id="JACOGG010000003">
    <property type="protein sequence ID" value="MBC3934591.1"/>
    <property type="molecule type" value="Genomic_DNA"/>
</dbReference>
<dbReference type="InterPro" id="IPR039426">
    <property type="entry name" value="TonB-dep_rcpt-like"/>
</dbReference>
<keyword evidence="7 10" id="KW-0472">Membrane</keyword>
<keyword evidence="6 11" id="KW-0798">TonB box</keyword>
<feature type="chain" id="PRO_5037863694" evidence="13">
    <location>
        <begin position="28"/>
        <end position="756"/>
    </location>
</feature>
<name>A0A923HYZ9_9BURK</name>
<evidence type="ECO:0000256" key="3">
    <source>
        <dbReference type="ARBA" id="ARBA00022448"/>
    </source>
</evidence>
<dbReference type="InterPro" id="IPR000531">
    <property type="entry name" value="Beta-barrel_TonB"/>
</dbReference>
<dbReference type="Pfam" id="PF00593">
    <property type="entry name" value="TonB_dep_Rec_b-barrel"/>
    <property type="match status" value="1"/>
</dbReference>
<evidence type="ECO:0000259" key="15">
    <source>
        <dbReference type="Pfam" id="PF07715"/>
    </source>
</evidence>
<dbReference type="SUPFAM" id="SSF56935">
    <property type="entry name" value="Porins"/>
    <property type="match status" value="1"/>
</dbReference>
<keyword evidence="9 10" id="KW-0998">Cell outer membrane</keyword>
<dbReference type="GO" id="GO:0009279">
    <property type="term" value="C:cell outer membrane"/>
    <property type="evidence" value="ECO:0007669"/>
    <property type="project" value="UniProtKB-SubCell"/>
</dbReference>
<feature type="domain" description="TonB-dependent receptor plug" evidence="15">
    <location>
        <begin position="79"/>
        <end position="174"/>
    </location>
</feature>
<comment type="caution">
    <text evidence="16">The sequence shown here is derived from an EMBL/GenBank/DDBJ whole genome shotgun (WGS) entry which is preliminary data.</text>
</comment>
<evidence type="ECO:0000256" key="1">
    <source>
        <dbReference type="ARBA" id="ARBA00004571"/>
    </source>
</evidence>
<evidence type="ECO:0000256" key="12">
    <source>
        <dbReference type="SAM" id="MobiDB-lite"/>
    </source>
</evidence>
<feature type="domain" description="TonB-dependent receptor-like beta-barrel" evidence="14">
    <location>
        <begin position="285"/>
        <end position="717"/>
    </location>
</feature>
<comment type="subcellular location">
    <subcellularLocation>
        <location evidence="1 10">Cell outer membrane</location>
        <topology evidence="1 10">Multi-pass membrane protein</topology>
    </subcellularLocation>
</comment>
<proteinExistence type="inferred from homology"/>
<evidence type="ECO:0000256" key="8">
    <source>
        <dbReference type="ARBA" id="ARBA00023170"/>
    </source>
</evidence>
<evidence type="ECO:0000256" key="6">
    <source>
        <dbReference type="ARBA" id="ARBA00023077"/>
    </source>
</evidence>
<dbReference type="RefSeq" id="WP_186880199.1">
    <property type="nucleotide sequence ID" value="NZ_JACOGG010000003.1"/>
</dbReference>
<accession>A0A923HYZ9</accession>
<dbReference type="AlphaFoldDB" id="A0A923HYZ9"/>
<dbReference type="InterPro" id="IPR012910">
    <property type="entry name" value="Plug_dom"/>
</dbReference>
<dbReference type="CDD" id="cd01347">
    <property type="entry name" value="ligand_gated_channel"/>
    <property type="match status" value="1"/>
</dbReference>
<sequence>MKSKDVLPGFPLHVLSMSVLLAVQAQAYAQQTTQPQQSVLSEESKKPEVKKAVPKDSAGGIQKVEVQGARQYDERRQDTATKIVVTQEDIVRYGDTTVGDVLKRLPGVTIGGVQGRGGDIRMRGLGSGYTQILLNGEPSPPGFSLDSISPDLIERIEIIRAATAELSTQAIAGAINIVLKRAVQTAQREIKFGAQVDGGKYGENLNFQTSDKAGRMSYSISGNVTHGQYERPTVTDYVVRDANGKITGQQHTDLLGWGTFNGIGFSPRVNWSLENGDTITTQSFINANRFSGHNKEVTATSVGLPPSYQSDMQAVNSDFAMLRTNLNWIHKLADSAKLDIKFGLNYNKRTSDVDLIGYGSNQTQILDRRSLFDGIGKGLTTSGKYSAPFVEDHAFVLGWDAEYSKRSENRQQTDIVSADPVTNITLKPINLNEDYNATVSRLALFAQDEWSINKQWSLYAGLRWEGLDTKSVGSTYAEVSNRSSVWSPILQTLWKLPGSKNDQVRLGLTRTYKAPDTSQLVPRRFISTDNKQTNPDTTGNPALKPELAWGLDFAFEHYLPEGGMLSASVYMRKINDIVITKLDFLDGRWVSMPVNQGAATTKGVELEAKFPLRSVMENAPSLDFRANVSFNWSDLNSVPGPNNRLDSQTPVSANVGADYKLDKLPVTLGLNYGYQGAGPVQISAVQSRYSTPKRVVDVYGLWKFDAKTSLRISLSNVLHQDNVSSNSYIAPQGGTIVQTATNPTTVVARAMFEHKF</sequence>
<evidence type="ECO:0000256" key="9">
    <source>
        <dbReference type="ARBA" id="ARBA00023237"/>
    </source>
</evidence>
<evidence type="ECO:0000313" key="16">
    <source>
        <dbReference type="EMBL" id="MBC3934591.1"/>
    </source>
</evidence>
<evidence type="ECO:0000256" key="2">
    <source>
        <dbReference type="ARBA" id="ARBA00009810"/>
    </source>
</evidence>
<feature type="signal peptide" evidence="13">
    <location>
        <begin position="1"/>
        <end position="27"/>
    </location>
</feature>
<comment type="similarity">
    <text evidence="2 10 11">Belongs to the TonB-dependent receptor family.</text>
</comment>
<keyword evidence="3 10" id="KW-0813">Transport</keyword>
<keyword evidence="13" id="KW-0732">Signal</keyword>
<evidence type="ECO:0000256" key="10">
    <source>
        <dbReference type="PROSITE-ProRule" id="PRU01360"/>
    </source>
</evidence>
<evidence type="ECO:0000256" key="13">
    <source>
        <dbReference type="SAM" id="SignalP"/>
    </source>
</evidence>
<reference evidence="16" key="1">
    <citation type="submission" date="2020-08" db="EMBL/GenBank/DDBJ databases">
        <title>Novel species isolated from subtropical streams in China.</title>
        <authorList>
            <person name="Lu H."/>
        </authorList>
    </citation>
    <scope>NUCLEOTIDE SEQUENCE</scope>
    <source>
        <strain evidence="16">CY7W</strain>
    </source>
</reference>
<keyword evidence="8 16" id="KW-0675">Receptor</keyword>
<keyword evidence="4 10" id="KW-1134">Transmembrane beta strand</keyword>
<dbReference type="Pfam" id="PF07715">
    <property type="entry name" value="Plug"/>
    <property type="match status" value="1"/>
</dbReference>
<evidence type="ECO:0000256" key="11">
    <source>
        <dbReference type="RuleBase" id="RU003357"/>
    </source>
</evidence>
<keyword evidence="5 10" id="KW-0812">Transmembrane</keyword>
<organism evidence="16 17">
    <name type="scientific">Undibacterium rugosum</name>
    <dbReference type="NCBI Taxonomy" id="2762291"/>
    <lineage>
        <taxon>Bacteria</taxon>
        <taxon>Pseudomonadati</taxon>
        <taxon>Pseudomonadota</taxon>
        <taxon>Betaproteobacteria</taxon>
        <taxon>Burkholderiales</taxon>
        <taxon>Oxalobacteraceae</taxon>
        <taxon>Undibacterium</taxon>
    </lineage>
</organism>
<evidence type="ECO:0000256" key="5">
    <source>
        <dbReference type="ARBA" id="ARBA00022692"/>
    </source>
</evidence>
<dbReference type="InterPro" id="IPR036942">
    <property type="entry name" value="Beta-barrel_TonB_sf"/>
</dbReference>
<keyword evidence="17" id="KW-1185">Reference proteome</keyword>
<dbReference type="Gene3D" id="2.170.130.10">
    <property type="entry name" value="TonB-dependent receptor, plug domain"/>
    <property type="match status" value="1"/>
</dbReference>
<dbReference type="PANTHER" id="PTHR40980:SF4">
    <property type="entry name" value="TONB-DEPENDENT RECEPTOR-LIKE BETA-BARREL DOMAIN-CONTAINING PROTEIN"/>
    <property type="match status" value="1"/>
</dbReference>